<dbReference type="EMBL" id="QWED01000009">
    <property type="protein sequence ID" value="RIJ19250.1"/>
    <property type="molecule type" value="Genomic_DNA"/>
</dbReference>
<comment type="caution">
    <text evidence="1">The sequence shown here is derived from an EMBL/GenBank/DDBJ whole genome shotgun (WGS) entry which is preliminary data.</text>
</comment>
<proteinExistence type="predicted"/>
<gene>
    <name evidence="1" type="ORF">DZF97_00985</name>
</gene>
<sequence>MLEFTDSPALLVIDEIDQAFPPRSSLDLDDAAGIFRALVQLRSLIQEQHKLVLLCAGVDPALFERPLIDGKDNLLYKLIRLVWLAPMPKEEMAHMIRSLGRRMGVRIRGHEEISMLFAEYGGHPLLTRKACSLAASERTAETLPFHITKTTLGSAFTSTKYEGPRRQAADVLASFTEWFPDEAALMRLYYAENEEERLVAQELLDEDPDSLLHAIEYGLFFRDRKPRISAALAHLKSQ</sequence>
<dbReference type="InterPro" id="IPR027417">
    <property type="entry name" value="P-loop_NTPase"/>
</dbReference>
<evidence type="ECO:0008006" key="3">
    <source>
        <dbReference type="Google" id="ProtNLM"/>
    </source>
</evidence>
<organism evidence="1 2">
    <name type="scientific">Clavibacter nebraskensis</name>
    <dbReference type="NCBI Taxonomy" id="31963"/>
    <lineage>
        <taxon>Bacteria</taxon>
        <taxon>Bacillati</taxon>
        <taxon>Actinomycetota</taxon>
        <taxon>Actinomycetes</taxon>
        <taxon>Micrococcales</taxon>
        <taxon>Microbacteriaceae</taxon>
        <taxon>Clavibacter</taxon>
    </lineage>
</organism>
<reference evidence="1 2" key="1">
    <citation type="submission" date="2018-08" db="EMBL/GenBank/DDBJ databases">
        <title>Genome Sequence of Clavibacter michiganensis Subspecies type strains, and the Atypical Peach-Colored Strains Isolated from Tomato.</title>
        <authorList>
            <person name="Osdaghi E."/>
            <person name="Portier P."/>
            <person name="Briand M."/>
            <person name="Jacques M.-A."/>
        </authorList>
    </citation>
    <scope>NUCLEOTIDE SEQUENCE [LARGE SCALE GENOMIC DNA]</scope>
    <source>
        <strain evidence="1 2">CFBP 7577</strain>
    </source>
</reference>
<dbReference type="AlphaFoldDB" id="A0A399QJV9"/>
<dbReference type="Proteomes" id="UP000265361">
    <property type="component" value="Unassembled WGS sequence"/>
</dbReference>
<name>A0A399QJV9_9MICO</name>
<protein>
    <recommendedName>
        <fullName evidence="3">ATPase AAA-type core domain-containing protein</fullName>
    </recommendedName>
</protein>
<evidence type="ECO:0000313" key="2">
    <source>
        <dbReference type="Proteomes" id="UP000265361"/>
    </source>
</evidence>
<evidence type="ECO:0000313" key="1">
    <source>
        <dbReference type="EMBL" id="RIJ19250.1"/>
    </source>
</evidence>
<dbReference type="SUPFAM" id="SSF52540">
    <property type="entry name" value="P-loop containing nucleoside triphosphate hydrolases"/>
    <property type="match status" value="1"/>
</dbReference>
<accession>A0A399QJV9</accession>